<dbReference type="PANTHER" id="PTHR36607">
    <property type="entry name" value="1,2-DIHYDROXY-3-KETO-5-METHYLTHIOPENTENE DIOXYGENASE 4"/>
    <property type="match status" value="1"/>
</dbReference>
<organism evidence="1 2">
    <name type="scientific">Solanum pinnatisectum</name>
    <name type="common">tansyleaf nightshade</name>
    <dbReference type="NCBI Taxonomy" id="50273"/>
    <lineage>
        <taxon>Eukaryota</taxon>
        <taxon>Viridiplantae</taxon>
        <taxon>Streptophyta</taxon>
        <taxon>Embryophyta</taxon>
        <taxon>Tracheophyta</taxon>
        <taxon>Spermatophyta</taxon>
        <taxon>Magnoliopsida</taxon>
        <taxon>eudicotyledons</taxon>
        <taxon>Gunneridae</taxon>
        <taxon>Pentapetalae</taxon>
        <taxon>asterids</taxon>
        <taxon>lamiids</taxon>
        <taxon>Solanales</taxon>
        <taxon>Solanaceae</taxon>
        <taxon>Solanoideae</taxon>
        <taxon>Solaneae</taxon>
        <taxon>Solanum</taxon>
    </lineage>
</organism>
<proteinExistence type="predicted"/>
<evidence type="ECO:0000313" key="2">
    <source>
        <dbReference type="Proteomes" id="UP001311915"/>
    </source>
</evidence>
<name>A0AAV9K0M7_9SOLN</name>
<accession>A0AAV9K0M7</accession>
<evidence type="ECO:0000313" key="1">
    <source>
        <dbReference type="EMBL" id="KAK4706249.1"/>
    </source>
</evidence>
<keyword evidence="2" id="KW-1185">Reference proteome</keyword>
<dbReference type="Proteomes" id="UP001311915">
    <property type="component" value="Unassembled WGS sequence"/>
</dbReference>
<sequence>MDFSDREAPYPCLEIVENKQHLRAKVLTLKVHPLVIDAFPLVRNLLDNSLYLAEWSSTEMKDVMDNFSGKVTTVKVLFLKSSTHQNVVAAIPPHRDENLSSWCVSPLGFGEVHYTSGYWEWVEDLLARCKETLDKIKTYDVIFASMFTYDHNENVFQAFCENQHPSTNTVSTFVGELSISLCDLRTIGGLPIHGSFYDEVIPSAKELTHVDDQGKSFLPRSYSYLFLAFYRLTKGAIDGVPFKNGQSSGLGNLEKMLSLHQGRLKIVRNQG</sequence>
<protein>
    <submittedName>
        <fullName evidence="1">Uncharacterized protein</fullName>
    </submittedName>
</protein>
<comment type="caution">
    <text evidence="1">The sequence shown here is derived from an EMBL/GenBank/DDBJ whole genome shotgun (WGS) entry which is preliminary data.</text>
</comment>
<dbReference type="PANTHER" id="PTHR36607:SF24">
    <property type="entry name" value="AMINOTRANSFERASE-LIKE PLANT MOBILE DOMAIN-CONTAINING PROTEIN"/>
    <property type="match status" value="1"/>
</dbReference>
<dbReference type="AlphaFoldDB" id="A0AAV9K0M7"/>
<dbReference type="EMBL" id="JAWPEI010000117">
    <property type="protein sequence ID" value="KAK4706249.1"/>
    <property type="molecule type" value="Genomic_DNA"/>
</dbReference>
<reference evidence="1 2" key="1">
    <citation type="submission" date="2023-10" db="EMBL/GenBank/DDBJ databases">
        <title>Genome-Wide Identification Analysis in wild type Solanum Pinnatisectum Reveals Some Genes Defensing Phytophthora Infestans.</title>
        <authorList>
            <person name="Sun C."/>
        </authorList>
    </citation>
    <scope>NUCLEOTIDE SEQUENCE [LARGE SCALE GENOMIC DNA]</scope>
    <source>
        <strain evidence="1">LQN</strain>
        <tissue evidence="1">Leaf</tissue>
    </source>
</reference>
<gene>
    <name evidence="1" type="ORF">R3W88_034194</name>
</gene>